<dbReference type="InterPro" id="IPR001509">
    <property type="entry name" value="Epimerase_deHydtase"/>
</dbReference>
<reference evidence="2 3" key="1">
    <citation type="submission" date="2016-10" db="EMBL/GenBank/DDBJ databases">
        <authorList>
            <person name="de Groot N.N."/>
        </authorList>
    </citation>
    <scope>NUCLEOTIDE SEQUENCE [LARGE SCALE GENOMIC DNA]</scope>
    <source>
        <strain evidence="2 3">DSM 16213</strain>
    </source>
</reference>
<evidence type="ECO:0000259" key="1">
    <source>
        <dbReference type="Pfam" id="PF01370"/>
    </source>
</evidence>
<dbReference type="AlphaFoldDB" id="A0A1H8GX51"/>
<dbReference type="EMBL" id="FOCI01000018">
    <property type="protein sequence ID" value="SEN47828.1"/>
    <property type="molecule type" value="Genomic_DNA"/>
</dbReference>
<dbReference type="Gene3D" id="3.40.50.720">
    <property type="entry name" value="NAD(P)-binding Rossmann-like Domain"/>
    <property type="match status" value="1"/>
</dbReference>
<dbReference type="OrthoDB" id="7687386at2"/>
<organism evidence="2 3">
    <name type="scientific">Loktanella fryxellensis</name>
    <dbReference type="NCBI Taxonomy" id="245187"/>
    <lineage>
        <taxon>Bacteria</taxon>
        <taxon>Pseudomonadati</taxon>
        <taxon>Pseudomonadota</taxon>
        <taxon>Alphaproteobacteria</taxon>
        <taxon>Rhodobacterales</taxon>
        <taxon>Roseobacteraceae</taxon>
        <taxon>Loktanella</taxon>
    </lineage>
</organism>
<gene>
    <name evidence="2" type="ORF">SAMN04488003_11812</name>
</gene>
<dbReference type="STRING" id="245187.SAMN04488003_11812"/>
<dbReference type="Proteomes" id="UP000199585">
    <property type="component" value="Unassembled WGS sequence"/>
</dbReference>
<proteinExistence type="predicted"/>
<keyword evidence="3" id="KW-1185">Reference proteome</keyword>
<sequence>MHDPAPQMVRGPLILGASGRLGRALRRVWPADAPQPLWQTRDGAGDTWAWDILNAAPSHLPPIDGIVVLAGVTHGDATALALNTALARACADLGAALGVRVLVASSQAVYGPQQGLLREDTPPAPASPYGAAKLAMERAVTGAHVTHLRIGNVAGCDALAEGIARGDVVLDRFADGQGPCRAMLTPADLAHVVRCLLAAPTLPPIVNVARPGSTAMADVLRAADVPFVWRDSGPGALPDLALDVTLLQDICPLPSGDAAAMAEALIQRTRPA</sequence>
<name>A0A1H8GX51_9RHOB</name>
<dbReference type="SUPFAM" id="SSF51735">
    <property type="entry name" value="NAD(P)-binding Rossmann-fold domains"/>
    <property type="match status" value="1"/>
</dbReference>
<dbReference type="InterPro" id="IPR036291">
    <property type="entry name" value="NAD(P)-bd_dom_sf"/>
</dbReference>
<accession>A0A1H8GX51</accession>
<feature type="domain" description="NAD-dependent epimerase/dehydratase" evidence="1">
    <location>
        <begin position="13"/>
        <end position="155"/>
    </location>
</feature>
<evidence type="ECO:0000313" key="3">
    <source>
        <dbReference type="Proteomes" id="UP000199585"/>
    </source>
</evidence>
<evidence type="ECO:0000313" key="2">
    <source>
        <dbReference type="EMBL" id="SEN47828.1"/>
    </source>
</evidence>
<protein>
    <submittedName>
        <fullName evidence="2">dTDP-4-dehydrorhamnose reductase</fullName>
    </submittedName>
</protein>
<dbReference type="Pfam" id="PF01370">
    <property type="entry name" value="Epimerase"/>
    <property type="match status" value="1"/>
</dbReference>